<feature type="signal peptide" evidence="1">
    <location>
        <begin position="1"/>
        <end position="26"/>
    </location>
</feature>
<protein>
    <submittedName>
        <fullName evidence="3">S-layer homology domain-containing protein</fullName>
    </submittedName>
</protein>
<sequence length="372" mass="41788">MKMKRFFYSGVLAASIFALLALQVKAIGPGGLSDISGHWAKAAIQNAVANGYVAGYPDGTFQPDAQVTRAEFIKMAVDALKLPHSQGGTPWYQPYVSAAVEVGIHQEKDFNTDWNKPLTRMEMARIAVRATDSTLQKPDARLDDKSFMYRATNNGIIQGMENGELQPAGLSTRAQAVAIIERILTVKNGGKLPVDQRAVTYAQVDIKGTNVDTLLGLQLKPFPIHLNLRKDVDVYVDKIIAVDMTDPNAPYRDWFPKTIRVKDRSSADNCILFAMHLNVINNNDKDHSIFNYEFSVEGTNGDYQRTGIPYEYYESGKTPIHPVDSIILDTKKDSEGWYVISVEKEKYLYNPANKIIRIYDMIHQRFINFTLE</sequence>
<gene>
    <name evidence="3" type="ORF">VF724_04440</name>
</gene>
<feature type="domain" description="SLH" evidence="2">
    <location>
        <begin position="131"/>
        <end position="194"/>
    </location>
</feature>
<comment type="caution">
    <text evidence="3">The sequence shown here is derived from an EMBL/GenBank/DDBJ whole genome shotgun (WGS) entry which is preliminary data.</text>
</comment>
<dbReference type="InterPro" id="IPR051465">
    <property type="entry name" value="Cell_Envelope_Struct_Comp"/>
</dbReference>
<feature type="domain" description="SLH" evidence="2">
    <location>
        <begin position="27"/>
        <end position="90"/>
    </location>
</feature>
<evidence type="ECO:0000259" key="2">
    <source>
        <dbReference type="PROSITE" id="PS51272"/>
    </source>
</evidence>
<keyword evidence="4" id="KW-1185">Reference proteome</keyword>
<reference evidence="3" key="1">
    <citation type="submission" date="2023-12" db="EMBL/GenBank/DDBJ databases">
        <title>Fervidustalea candida gen. nov., sp. nov., a novel member of the family Paenibacillaceae isolated from a geothermal area.</title>
        <authorList>
            <person name="Li W.-J."/>
            <person name="Jiao J.-Y."/>
            <person name="Chen Y."/>
        </authorList>
    </citation>
    <scope>NUCLEOTIDE SEQUENCE</scope>
    <source>
        <strain evidence="3">SYSU GA230002</strain>
    </source>
</reference>
<dbReference type="RefSeq" id="WP_371753018.1">
    <property type="nucleotide sequence ID" value="NZ_JAYJLD010000004.1"/>
</dbReference>
<feature type="chain" id="PRO_5047298811" evidence="1">
    <location>
        <begin position="27"/>
        <end position="372"/>
    </location>
</feature>
<dbReference type="PANTHER" id="PTHR43308:SF5">
    <property type="entry name" value="S-LAYER PROTEIN _ PEPTIDOGLYCAN ENDO-BETA-N-ACETYLGLUCOSAMINIDASE"/>
    <property type="match status" value="1"/>
</dbReference>
<dbReference type="PANTHER" id="PTHR43308">
    <property type="entry name" value="OUTER MEMBRANE PROTEIN ALPHA-RELATED"/>
    <property type="match status" value="1"/>
</dbReference>
<proteinExistence type="predicted"/>
<organism evidence="3 4">
    <name type="scientific">Ferviditalea candida</name>
    <dbReference type="NCBI Taxonomy" id="3108399"/>
    <lineage>
        <taxon>Bacteria</taxon>
        <taxon>Bacillati</taxon>
        <taxon>Bacillota</taxon>
        <taxon>Bacilli</taxon>
        <taxon>Bacillales</taxon>
        <taxon>Paenibacillaceae</taxon>
        <taxon>Ferviditalea</taxon>
    </lineage>
</organism>
<dbReference type="Pfam" id="PF00395">
    <property type="entry name" value="SLH"/>
    <property type="match status" value="2"/>
</dbReference>
<name>A0ABU5ZIH9_9BACL</name>
<keyword evidence="1" id="KW-0732">Signal</keyword>
<evidence type="ECO:0000313" key="4">
    <source>
        <dbReference type="Proteomes" id="UP001310386"/>
    </source>
</evidence>
<evidence type="ECO:0000313" key="3">
    <source>
        <dbReference type="EMBL" id="MEB3100905.1"/>
    </source>
</evidence>
<dbReference type="PROSITE" id="PS51272">
    <property type="entry name" value="SLH"/>
    <property type="match status" value="2"/>
</dbReference>
<accession>A0ABU5ZIH9</accession>
<dbReference type="Proteomes" id="UP001310386">
    <property type="component" value="Unassembled WGS sequence"/>
</dbReference>
<dbReference type="EMBL" id="JAYJLD010000004">
    <property type="protein sequence ID" value="MEB3100905.1"/>
    <property type="molecule type" value="Genomic_DNA"/>
</dbReference>
<evidence type="ECO:0000256" key="1">
    <source>
        <dbReference type="SAM" id="SignalP"/>
    </source>
</evidence>
<dbReference type="InterPro" id="IPR001119">
    <property type="entry name" value="SLH_dom"/>
</dbReference>